<dbReference type="RefSeq" id="WP_336473679.1">
    <property type="nucleotide sequence ID" value="NZ_JBAWSX010000013.1"/>
</dbReference>
<protein>
    <submittedName>
        <fullName evidence="1">Uncharacterized protein</fullName>
    </submittedName>
</protein>
<comment type="caution">
    <text evidence="1">The sequence shown here is derived from an EMBL/GenBank/DDBJ whole genome shotgun (WGS) entry which is preliminary data.</text>
</comment>
<dbReference type="Proteomes" id="UP001372526">
    <property type="component" value="Unassembled WGS sequence"/>
</dbReference>
<gene>
    <name evidence="1" type="ORF">WAZ07_18995</name>
</gene>
<keyword evidence="2" id="KW-1185">Reference proteome</keyword>
<proteinExistence type="predicted"/>
<name>A0ABU8FKU7_9BACI</name>
<sequence>MMKLNILPFSFSSSGIQHDCHLTLHVAEKGLDRFYAKQDALAPIKTRFLCRILT</sequence>
<reference evidence="1 2" key="1">
    <citation type="submission" date="2024-01" db="EMBL/GenBank/DDBJ databases">
        <title>Seven novel Bacillus-like species.</title>
        <authorList>
            <person name="Liu G."/>
        </authorList>
    </citation>
    <scope>NUCLEOTIDE SEQUENCE [LARGE SCALE GENOMIC DNA]</scope>
    <source>
        <strain evidence="1 2">FJAT-51639</strain>
    </source>
</reference>
<accession>A0ABU8FKU7</accession>
<evidence type="ECO:0000313" key="2">
    <source>
        <dbReference type="Proteomes" id="UP001372526"/>
    </source>
</evidence>
<dbReference type="EMBL" id="JBAWSX010000013">
    <property type="protein sequence ID" value="MEI4803318.1"/>
    <property type="molecule type" value="Genomic_DNA"/>
</dbReference>
<evidence type="ECO:0000313" key="1">
    <source>
        <dbReference type="EMBL" id="MEI4803318.1"/>
    </source>
</evidence>
<organism evidence="1 2">
    <name type="scientific">Bacillus bruguierae</name>
    <dbReference type="NCBI Taxonomy" id="3127667"/>
    <lineage>
        <taxon>Bacteria</taxon>
        <taxon>Bacillati</taxon>
        <taxon>Bacillota</taxon>
        <taxon>Bacilli</taxon>
        <taxon>Bacillales</taxon>
        <taxon>Bacillaceae</taxon>
        <taxon>Bacillus</taxon>
    </lineage>
</organism>